<evidence type="ECO:0000256" key="1">
    <source>
        <dbReference type="SAM" id="SignalP"/>
    </source>
</evidence>
<dbReference type="EMBL" id="BAABJX010000062">
    <property type="protein sequence ID" value="GAA4849260.1"/>
    <property type="molecule type" value="Genomic_DNA"/>
</dbReference>
<reference evidence="3" key="1">
    <citation type="journal article" date="2019" name="Int. J. Syst. Evol. Microbiol.">
        <title>The Global Catalogue of Microorganisms (GCM) 10K type strain sequencing project: providing services to taxonomists for standard genome sequencing and annotation.</title>
        <authorList>
            <consortium name="The Broad Institute Genomics Platform"/>
            <consortium name="The Broad Institute Genome Sequencing Center for Infectious Disease"/>
            <person name="Wu L."/>
            <person name="Ma J."/>
        </authorList>
    </citation>
    <scope>NUCLEOTIDE SEQUENCE [LARGE SCALE GENOMIC DNA]</scope>
    <source>
        <strain evidence="3">JCM 18326</strain>
    </source>
</reference>
<comment type="caution">
    <text evidence="2">The sequence shown here is derived from an EMBL/GenBank/DDBJ whole genome shotgun (WGS) entry which is preliminary data.</text>
</comment>
<dbReference type="Proteomes" id="UP001500298">
    <property type="component" value="Unassembled WGS sequence"/>
</dbReference>
<evidence type="ECO:0000313" key="2">
    <source>
        <dbReference type="EMBL" id="GAA4849260.1"/>
    </source>
</evidence>
<dbReference type="PROSITE" id="PS51257">
    <property type="entry name" value="PROKAR_LIPOPROTEIN"/>
    <property type="match status" value="1"/>
</dbReference>
<accession>A0ABP9DNK1</accession>
<proteinExistence type="predicted"/>
<gene>
    <name evidence="2" type="ORF">GCM10023331_37410</name>
</gene>
<keyword evidence="1" id="KW-0732">Signal</keyword>
<protein>
    <submittedName>
        <fullName evidence="2">Uncharacterized protein</fullName>
    </submittedName>
</protein>
<organism evidence="2 3">
    <name type="scientific">Algivirga pacifica</name>
    <dbReference type="NCBI Taxonomy" id="1162670"/>
    <lineage>
        <taxon>Bacteria</taxon>
        <taxon>Pseudomonadati</taxon>
        <taxon>Bacteroidota</taxon>
        <taxon>Cytophagia</taxon>
        <taxon>Cytophagales</taxon>
        <taxon>Flammeovirgaceae</taxon>
        <taxon>Algivirga</taxon>
    </lineage>
</organism>
<evidence type="ECO:0000313" key="3">
    <source>
        <dbReference type="Proteomes" id="UP001500298"/>
    </source>
</evidence>
<feature type="signal peptide" evidence="1">
    <location>
        <begin position="1"/>
        <end position="20"/>
    </location>
</feature>
<sequence>MLSKISKTLLLFVVLVAAVAGGCKDDDKGPEVTYTMSTSNAGDLDADMSVKVTYDDDTYTTGTVVVTGHSQDIAPMPTGFGGSEVNPVNNIFAGAEFETVNTSATAISLTWTDGDANAKVSQTTTYTYTFTAAQ</sequence>
<dbReference type="RefSeq" id="WP_345374628.1">
    <property type="nucleotide sequence ID" value="NZ_BAABJX010000062.1"/>
</dbReference>
<name>A0ABP9DNK1_9BACT</name>
<feature type="chain" id="PRO_5045514686" evidence="1">
    <location>
        <begin position="21"/>
        <end position="134"/>
    </location>
</feature>
<keyword evidence="3" id="KW-1185">Reference proteome</keyword>